<dbReference type="Proteomes" id="UP000663828">
    <property type="component" value="Unassembled WGS sequence"/>
</dbReference>
<protein>
    <submittedName>
        <fullName evidence="2">Uncharacterized protein</fullName>
    </submittedName>
</protein>
<evidence type="ECO:0000313" key="2">
    <source>
        <dbReference type="EMBL" id="CAF0884812.1"/>
    </source>
</evidence>
<evidence type="ECO:0000313" key="5">
    <source>
        <dbReference type="Proteomes" id="UP000663852"/>
    </source>
</evidence>
<accession>A0A813YIU1</accession>
<name>A0A813YIU1_ADIRI</name>
<evidence type="ECO:0000313" key="3">
    <source>
        <dbReference type="EMBL" id="CAF1642295.1"/>
    </source>
</evidence>
<dbReference type="EMBL" id="CAJNOR010009215">
    <property type="protein sequence ID" value="CAF1642295.1"/>
    <property type="molecule type" value="Genomic_DNA"/>
</dbReference>
<feature type="transmembrane region" description="Helical" evidence="1">
    <location>
        <begin position="36"/>
        <end position="61"/>
    </location>
</feature>
<dbReference type="EMBL" id="CAJNOJ010000029">
    <property type="protein sequence ID" value="CAF0884812.1"/>
    <property type="molecule type" value="Genomic_DNA"/>
</dbReference>
<evidence type="ECO:0000256" key="1">
    <source>
        <dbReference type="SAM" id="Phobius"/>
    </source>
</evidence>
<keyword evidence="1" id="KW-0472">Membrane</keyword>
<evidence type="ECO:0000313" key="4">
    <source>
        <dbReference type="Proteomes" id="UP000663828"/>
    </source>
</evidence>
<comment type="caution">
    <text evidence="2">The sequence shown here is derived from an EMBL/GenBank/DDBJ whole genome shotgun (WGS) entry which is preliminary data.</text>
</comment>
<reference evidence="2" key="1">
    <citation type="submission" date="2021-02" db="EMBL/GenBank/DDBJ databases">
        <authorList>
            <person name="Nowell W R."/>
        </authorList>
    </citation>
    <scope>NUCLEOTIDE SEQUENCE</scope>
</reference>
<proteinExistence type="predicted"/>
<organism evidence="2 5">
    <name type="scientific">Adineta ricciae</name>
    <name type="common">Rotifer</name>
    <dbReference type="NCBI Taxonomy" id="249248"/>
    <lineage>
        <taxon>Eukaryota</taxon>
        <taxon>Metazoa</taxon>
        <taxon>Spiralia</taxon>
        <taxon>Gnathifera</taxon>
        <taxon>Rotifera</taxon>
        <taxon>Eurotatoria</taxon>
        <taxon>Bdelloidea</taxon>
        <taxon>Adinetida</taxon>
        <taxon>Adinetidae</taxon>
        <taxon>Adineta</taxon>
    </lineage>
</organism>
<keyword evidence="4" id="KW-1185">Reference proteome</keyword>
<keyword evidence="1" id="KW-1133">Transmembrane helix</keyword>
<dbReference type="OrthoDB" id="10005871at2759"/>
<dbReference type="AlphaFoldDB" id="A0A813YIU1"/>
<gene>
    <name evidence="2" type="ORF">EDS130_LOCUS8976</name>
    <name evidence="3" type="ORF">XAT740_LOCUS53530</name>
</gene>
<sequence>MSSTLSNTIWSNFHSQQVINNNNTFIPHPSTITHRIIFLLSTVVLFWTCFVIVYFLSRVIVRLISLLKRYYFNRSLTSTKNVCQAFVISSNQYGSFQTKHTLHRTDSFFSNNYLVVAHEPMPNRSNYDTIKLTMNQYSNMLENRQYQQSRANLLEHYLKTYNPLQIDLSNSSQETITTSEIRITAAEEIPSETDTQPLDNCYSLQCANKQRLHRKGRYVRLKESEHSATLASVAEDHLSECSTKLTTTTLPIVMVTDCSDSQRLHTDIIELNEEE</sequence>
<dbReference type="Proteomes" id="UP000663852">
    <property type="component" value="Unassembled WGS sequence"/>
</dbReference>
<keyword evidence="1" id="KW-0812">Transmembrane</keyword>